<name>A0A4U0YQJ6_9GAMM</name>
<dbReference type="EMBL" id="SWAV01000001">
    <property type="protein sequence ID" value="TKA92909.1"/>
    <property type="molecule type" value="Genomic_DNA"/>
</dbReference>
<gene>
    <name evidence="1" type="ORF">FA869_01595</name>
</gene>
<accession>A0A4U0YQJ6</accession>
<dbReference type="Proteomes" id="UP000305198">
    <property type="component" value="Unassembled WGS sequence"/>
</dbReference>
<comment type="caution">
    <text evidence="1">The sequence shown here is derived from an EMBL/GenBank/DDBJ whole genome shotgun (WGS) entry which is preliminary data.</text>
</comment>
<dbReference type="RefSeq" id="WP_036991713.1">
    <property type="nucleotide sequence ID" value="NZ_SWAV01000001.1"/>
</dbReference>
<reference evidence="1 2" key="1">
    <citation type="submission" date="2019-04" db="EMBL/GenBank/DDBJ databases">
        <title>Crypto-aerobic microbial life in anoxic (sulfidic) marine sediments.</title>
        <authorList>
            <person name="Bhattacharya S."/>
            <person name="Roy C."/>
            <person name="Mondal N."/>
            <person name="Sarkar J."/>
            <person name="Mandal S."/>
            <person name="Rameez M.J."/>
            <person name="Ghosh W."/>
        </authorList>
    </citation>
    <scope>NUCLEOTIDE SEQUENCE [LARGE SCALE GENOMIC DNA]</scope>
    <source>
        <strain evidence="1 2">SBBB</strain>
    </source>
</reference>
<evidence type="ECO:0000313" key="1">
    <source>
        <dbReference type="EMBL" id="TKA92909.1"/>
    </source>
</evidence>
<sequence>MSNNVVFVTGKEMYHFAQLREEVGDLPLIGMLAERQMRTNHCSATSAVRAAADQFELLDELQAGKAVFSQMRSAQGLGRIKAVQNLVATDLSQVGSNEH</sequence>
<protein>
    <submittedName>
        <fullName evidence="1">Uncharacterized protein</fullName>
    </submittedName>
</protein>
<proteinExistence type="predicted"/>
<evidence type="ECO:0000313" key="2">
    <source>
        <dbReference type="Proteomes" id="UP000305198"/>
    </source>
</evidence>
<dbReference type="AlphaFoldDB" id="A0A4U0YQJ6"/>
<organism evidence="1 2">
    <name type="scientific">Halopseudomonas bauzanensis</name>
    <dbReference type="NCBI Taxonomy" id="653930"/>
    <lineage>
        <taxon>Bacteria</taxon>
        <taxon>Pseudomonadati</taxon>
        <taxon>Pseudomonadota</taxon>
        <taxon>Gammaproteobacteria</taxon>
        <taxon>Pseudomonadales</taxon>
        <taxon>Pseudomonadaceae</taxon>
        <taxon>Halopseudomonas</taxon>
    </lineage>
</organism>